<accession>A0A6M3JJ06</accession>
<proteinExistence type="predicted"/>
<evidence type="ECO:0000313" key="1">
    <source>
        <dbReference type="EMBL" id="QJA69796.1"/>
    </source>
</evidence>
<dbReference type="EMBL" id="MT142871">
    <property type="protein sequence ID" value="QJA89808.1"/>
    <property type="molecule type" value="Genomic_DNA"/>
</dbReference>
<dbReference type="EMBL" id="MT141737">
    <property type="protein sequence ID" value="QJA69796.1"/>
    <property type="molecule type" value="Genomic_DNA"/>
</dbReference>
<name>A0A6M3JJ06_9ZZZZ</name>
<evidence type="ECO:0000313" key="2">
    <source>
        <dbReference type="EMBL" id="QJA89808.1"/>
    </source>
</evidence>
<sequence>MEKRINKELAKQINMEFKKAGLSFDVLTNKSLKIYFNSGITQSIQGYMKTLKRIGIKEKDILPIALQQFNRHLNGAEGYLYPSGFSELHTHGTPLARITKAIRNSTINKWAKAIEIIDQNK</sequence>
<protein>
    <submittedName>
        <fullName evidence="1">Uncharacterized protein</fullName>
    </submittedName>
</protein>
<gene>
    <name evidence="1" type="ORF">MM415A04273_0002</name>
    <name evidence="2" type="ORF">MM415B02492_0001</name>
</gene>
<organism evidence="1">
    <name type="scientific">viral metagenome</name>
    <dbReference type="NCBI Taxonomy" id="1070528"/>
    <lineage>
        <taxon>unclassified sequences</taxon>
        <taxon>metagenomes</taxon>
        <taxon>organismal metagenomes</taxon>
    </lineage>
</organism>
<dbReference type="AlphaFoldDB" id="A0A6M3JJ06"/>
<reference evidence="1" key="1">
    <citation type="submission" date="2020-03" db="EMBL/GenBank/DDBJ databases">
        <title>The deep terrestrial virosphere.</title>
        <authorList>
            <person name="Holmfeldt K."/>
            <person name="Nilsson E."/>
            <person name="Simone D."/>
            <person name="Lopez-Fernandez M."/>
            <person name="Wu X."/>
            <person name="de Brujin I."/>
            <person name="Lundin D."/>
            <person name="Andersson A."/>
            <person name="Bertilsson S."/>
            <person name="Dopson M."/>
        </authorList>
    </citation>
    <scope>NUCLEOTIDE SEQUENCE</scope>
    <source>
        <strain evidence="1">MM415A04273</strain>
        <strain evidence="2">MM415B02492</strain>
    </source>
</reference>